<comment type="caution">
    <text evidence="2">The sequence shown here is derived from an EMBL/GenBank/DDBJ whole genome shotgun (WGS) entry which is preliminary data.</text>
</comment>
<keyword evidence="3" id="KW-1185">Reference proteome</keyword>
<reference evidence="2 3" key="1">
    <citation type="submission" date="2018-04" db="EMBL/GenBank/DDBJ databases">
        <title>Novel species isolated from glacier.</title>
        <authorList>
            <person name="Liu Q."/>
            <person name="Xin Y.-H."/>
        </authorList>
    </citation>
    <scope>NUCLEOTIDE SEQUENCE [LARGE SCALE GENOMIC DNA]</scope>
    <source>
        <strain evidence="2 3">GT1R17</strain>
    </source>
</reference>
<dbReference type="Pfam" id="PF07793">
    <property type="entry name" value="DUF1631"/>
    <property type="match status" value="2"/>
</dbReference>
<dbReference type="Proteomes" id="UP000244248">
    <property type="component" value="Unassembled WGS sequence"/>
</dbReference>
<evidence type="ECO:0000256" key="1">
    <source>
        <dbReference type="SAM" id="MobiDB-lite"/>
    </source>
</evidence>
<proteinExistence type="predicted"/>
<organism evidence="2 3">
    <name type="scientific">Stenotrophobium rhamnosiphilum</name>
    <dbReference type="NCBI Taxonomy" id="2029166"/>
    <lineage>
        <taxon>Bacteria</taxon>
        <taxon>Pseudomonadati</taxon>
        <taxon>Pseudomonadota</taxon>
        <taxon>Gammaproteobacteria</taxon>
        <taxon>Nevskiales</taxon>
        <taxon>Nevskiaceae</taxon>
        <taxon>Stenotrophobium</taxon>
    </lineage>
</organism>
<accession>A0A2T5MBV6</accession>
<protein>
    <recommendedName>
        <fullName evidence="4">DUF1631 domain-containing protein</fullName>
    </recommendedName>
</protein>
<sequence length="799" mass="86854">MLGSVTSLFQKQPAAAAQAQSAPGPLAKLLKQQTTDVLHVQIKAMFDCADDTLFDWARRAIGEEQHRCMSLMRVLRVRKPDVVEHFFKAFAAQFDQPSKRKKPSKYKFDGELSMQPTEELEESIALTNMTARAEGLFRDQLFELSRRLEWASDHRHEHVPCFVMEPLAISEAFLEASRTIEMEIESRLVVLKLFERTVMIQLGELYNRLLSALDENGIQAASTMQGPAAGEEPTKENAFQSSQMSSMLSALGAVAHPQGSPFSGVSGANGNASSGYFATPNGHAGANGANGVGGAMGAGNHAGFAPPQGAGFAPPGAGFAPPGAGFGAPGAGFGGNVGAAYGGNIGMNAGMGPDHYGSVPPGAYPGGPMPMRAPIGAYGLPLPAGYASYAGYTDASLASELSERLSAWVQKPQANQLQEPIAQRADLIGRMFDGFQNDAALPDSIKPTLETLRFPVLKAALSDPSFISNTHHPLRTLLHDLATTASSARTSPHDPTASLNALSEAMAPLLTPDAPVVRANIEKPTPVSEDDVQAFLGHMDEEAATRRKTIVQRGMQRVDEELQRVTEARELLATAELLIDRALRPFLGLTLLRHSIASPLWAQSLNLAERVIRSVDLIRAAELSNTDRSQVRDDLEDALVLERMPRERNEEAVSSLRALHDEIEAYLEQKAPAPQKVAPNPQRETARNKPLRDYLTLGAWFRIYNRKNDETHWMRLLEHERDVDFIVFGGFDADNKLLIPPLEFEEDLINGRSEPLDPPPAFETALNAHRRKITDVATDAIQAAKDKIESQTEEAPRAV</sequence>
<gene>
    <name evidence="2" type="ORF">CJD38_16050</name>
</gene>
<dbReference type="InterPro" id="IPR012434">
    <property type="entry name" value="DUF1631"/>
</dbReference>
<name>A0A2T5MBV6_9GAMM</name>
<feature type="region of interest" description="Disordered" evidence="1">
    <location>
        <begin position="223"/>
        <end position="242"/>
    </location>
</feature>
<dbReference type="AlphaFoldDB" id="A0A2T5MBV6"/>
<evidence type="ECO:0000313" key="2">
    <source>
        <dbReference type="EMBL" id="PTU30059.1"/>
    </source>
</evidence>
<dbReference type="EMBL" id="QANS01000007">
    <property type="protein sequence ID" value="PTU30059.1"/>
    <property type="molecule type" value="Genomic_DNA"/>
</dbReference>
<evidence type="ECO:0000313" key="3">
    <source>
        <dbReference type="Proteomes" id="UP000244248"/>
    </source>
</evidence>
<evidence type="ECO:0008006" key="4">
    <source>
        <dbReference type="Google" id="ProtNLM"/>
    </source>
</evidence>